<dbReference type="Proteomes" id="UP000255425">
    <property type="component" value="Unassembled WGS sequence"/>
</dbReference>
<dbReference type="PANTHER" id="PTHR12526:SF630">
    <property type="entry name" value="GLYCOSYLTRANSFERASE"/>
    <property type="match status" value="1"/>
</dbReference>
<dbReference type="RefSeq" id="WP_165417827.1">
    <property type="nucleotide sequence ID" value="NZ_CP066042.1"/>
</dbReference>
<name>A0A380H2R3_9STAP</name>
<protein>
    <submittedName>
        <fullName evidence="2">Glycosyl transferase, group 1 family protein</fullName>
        <ecNumber evidence="2">2.4.1.52</ecNumber>
    </submittedName>
</protein>
<evidence type="ECO:0000313" key="2">
    <source>
        <dbReference type="EMBL" id="SUM68973.1"/>
    </source>
</evidence>
<keyword evidence="2" id="KW-0808">Transferase</keyword>
<dbReference type="AlphaFoldDB" id="A0A380H2R3"/>
<gene>
    <name evidence="2" type="primary">tagE_2</name>
    <name evidence="2" type="ORF">NCTC11807_00695</name>
</gene>
<keyword evidence="3" id="KW-1185">Reference proteome</keyword>
<dbReference type="Gene3D" id="3.40.50.2000">
    <property type="entry name" value="Glycogen Phosphorylase B"/>
    <property type="match status" value="2"/>
</dbReference>
<evidence type="ECO:0000259" key="1">
    <source>
        <dbReference type="Pfam" id="PF00534"/>
    </source>
</evidence>
<dbReference type="GeneID" id="63934886"/>
<reference evidence="2 3" key="1">
    <citation type="submission" date="2018-06" db="EMBL/GenBank/DDBJ databases">
        <authorList>
            <consortium name="Pathogen Informatics"/>
            <person name="Doyle S."/>
        </authorList>
    </citation>
    <scope>NUCLEOTIDE SEQUENCE [LARGE SCALE GENOMIC DNA]</scope>
    <source>
        <strain evidence="2 3">NCTC11807</strain>
    </source>
</reference>
<keyword evidence="2" id="KW-0328">Glycosyltransferase</keyword>
<dbReference type="EMBL" id="UHDZ01000001">
    <property type="protein sequence ID" value="SUM68973.1"/>
    <property type="molecule type" value="Genomic_DNA"/>
</dbReference>
<dbReference type="CDD" id="cd03820">
    <property type="entry name" value="GT4_AmsD-like"/>
    <property type="match status" value="1"/>
</dbReference>
<organism evidence="2 3">
    <name type="scientific">Staphylococcus saccharolyticus</name>
    <dbReference type="NCBI Taxonomy" id="33028"/>
    <lineage>
        <taxon>Bacteria</taxon>
        <taxon>Bacillati</taxon>
        <taxon>Bacillota</taxon>
        <taxon>Bacilli</taxon>
        <taxon>Bacillales</taxon>
        <taxon>Staphylococcaceae</taxon>
        <taxon>Staphylococcus</taxon>
    </lineage>
</organism>
<evidence type="ECO:0000313" key="3">
    <source>
        <dbReference type="Proteomes" id="UP000255425"/>
    </source>
</evidence>
<proteinExistence type="predicted"/>
<dbReference type="SUPFAM" id="SSF53756">
    <property type="entry name" value="UDP-Glycosyltransferase/glycogen phosphorylase"/>
    <property type="match status" value="1"/>
</dbReference>
<dbReference type="InterPro" id="IPR001296">
    <property type="entry name" value="Glyco_trans_1"/>
</dbReference>
<dbReference type="EC" id="2.4.1.52" evidence="2"/>
<dbReference type="PANTHER" id="PTHR12526">
    <property type="entry name" value="GLYCOSYLTRANSFERASE"/>
    <property type="match status" value="1"/>
</dbReference>
<feature type="domain" description="Glycosyl transferase family 1" evidence="1">
    <location>
        <begin position="201"/>
        <end position="361"/>
    </location>
</feature>
<accession>A0A380H2R3</accession>
<dbReference type="GO" id="GO:0047265">
    <property type="term" value="F:poly(glycerol-phosphate) alpha-glucosyltransferase activity"/>
    <property type="evidence" value="ECO:0007669"/>
    <property type="project" value="UniProtKB-EC"/>
</dbReference>
<sequence>MKSFTFFMHNIYAMGGTVKSVSQLANTLAQKGHPVTIISVFRGADSPYFKLHRDINVKILIDYRFKPQNLTAILANRVRAYTPLLKPKTISQHEPGLSQFSSYVEKKIIKAMKHVKSDVLIGTRASFNILISKYAKKEITTVGMEHMNYDAHSTKYQQEMIASYRNLNKITTLTTADQKKYQSLLKTPVYVVPNMLTEKKIAAPKKNLIISAGRLEYEKGYDLLLESVRLIQDDLRRLHYEIHIYGNGEEKEALIHFINQYQLADIIKIYESTQELSSKLAQSKIVVVPSRNEGFGMIILEAMSQENIVISFEGNVGPDSIVENGKNGYLVSHGNVSELAKRIDLTTQHYNELEHIVTNSKATLKNFSPDAIYQDFISIFN</sequence>
<dbReference type="Pfam" id="PF00534">
    <property type="entry name" value="Glycos_transf_1"/>
    <property type="match status" value="1"/>
</dbReference>